<reference evidence="1 2" key="1">
    <citation type="submission" date="2018-09" db="EMBL/GenBank/DDBJ databases">
        <title>Paenibacillus aracenensis nov. sp. isolated from a cave in southern Spain.</title>
        <authorList>
            <person name="Jurado V."/>
            <person name="Gutierrez-Patricio S."/>
            <person name="Gonzalez-Pimentel J.L."/>
            <person name="Miller A.Z."/>
            <person name="Laiz L."/>
            <person name="Saiz-Jimenez C."/>
        </authorList>
    </citation>
    <scope>NUCLEOTIDE SEQUENCE [LARGE SCALE GENOMIC DNA]</scope>
    <source>
        <strain evidence="1 2">JCM 19203</strain>
    </source>
</reference>
<proteinExistence type="predicted"/>
<protein>
    <recommendedName>
        <fullName evidence="3">ParA family protein</fullName>
    </recommendedName>
</protein>
<dbReference type="RefSeq" id="WP_120106986.1">
    <property type="nucleotide sequence ID" value="NZ_QXQB01000001.1"/>
</dbReference>
<keyword evidence="2" id="KW-1185">Reference proteome</keyword>
<evidence type="ECO:0000313" key="1">
    <source>
        <dbReference type="EMBL" id="RJX40950.1"/>
    </source>
</evidence>
<dbReference type="OrthoDB" id="2560085at2"/>
<comment type="caution">
    <text evidence="1">The sequence shown here is derived from an EMBL/GenBank/DDBJ whole genome shotgun (WGS) entry which is preliminary data.</text>
</comment>
<evidence type="ECO:0000313" key="2">
    <source>
        <dbReference type="Proteomes" id="UP000267798"/>
    </source>
</evidence>
<organism evidence="1 2">
    <name type="scientific">Paenibacillus pinisoli</name>
    <dbReference type="NCBI Taxonomy" id="1276110"/>
    <lineage>
        <taxon>Bacteria</taxon>
        <taxon>Bacillati</taxon>
        <taxon>Bacillota</taxon>
        <taxon>Bacilli</taxon>
        <taxon>Bacillales</taxon>
        <taxon>Paenibacillaceae</taxon>
        <taxon>Paenibacillus</taxon>
    </lineage>
</organism>
<sequence length="335" mass="37131">MRVVLYGLQLSAANHLQLPNMQCVAAEEWSAVQELLLVTTPSVLVVHEEVAREAIEWVATYESDLSVAVVARDGSAHNVRHWTAAGATWVWTLGFWLEQLSQAFAPARREGMQEAVEAFRGPLGSEGDDAITIGVASVYSGAGSTHTALSIAHFLADNHERVALWEAGEKPCFDFLEYSIGGSMNRKPKFDLGRYLTVFKSSASLELVELVSNEYRYIIYDLGCMDNNPRGISPIFTQAQIPVLVGSGSLWRQQEILHFCRRHSNIRQDKWRIALPFMDPASAQDYADCLAGRFAVGIPGHNDPAVRPAEVDHALSDLLGLSAAKKETKRFWSFR</sequence>
<accession>A0A3A6PKQ8</accession>
<gene>
    <name evidence="1" type="ORF">D3P09_02725</name>
</gene>
<dbReference type="Proteomes" id="UP000267798">
    <property type="component" value="Unassembled WGS sequence"/>
</dbReference>
<name>A0A3A6PKQ8_9BACL</name>
<dbReference type="EMBL" id="QXQB01000001">
    <property type="protein sequence ID" value="RJX40950.1"/>
    <property type="molecule type" value="Genomic_DNA"/>
</dbReference>
<evidence type="ECO:0008006" key="3">
    <source>
        <dbReference type="Google" id="ProtNLM"/>
    </source>
</evidence>
<dbReference type="AlphaFoldDB" id="A0A3A6PKQ8"/>